<proteinExistence type="predicted"/>
<evidence type="ECO:0000256" key="1">
    <source>
        <dbReference type="ARBA" id="ARBA00022737"/>
    </source>
</evidence>
<keyword evidence="2 3" id="KW-0040">ANK repeat</keyword>
<feature type="repeat" description="ANK" evidence="3">
    <location>
        <begin position="97"/>
        <end position="129"/>
    </location>
</feature>
<dbReference type="Pfam" id="PF00023">
    <property type="entry name" value="Ank"/>
    <property type="match status" value="1"/>
</dbReference>
<dbReference type="RefSeq" id="XP_009030790.1">
    <property type="nucleotide sequence ID" value="XM_009032542.1"/>
</dbReference>
<dbReference type="EMBL" id="AMQM01008074">
    <property type="status" value="NOT_ANNOTATED_CDS"/>
    <property type="molecule type" value="Genomic_DNA"/>
</dbReference>
<dbReference type="SUPFAM" id="SSF48403">
    <property type="entry name" value="Ankyrin repeat"/>
    <property type="match status" value="1"/>
</dbReference>
<dbReference type="InterPro" id="IPR036770">
    <property type="entry name" value="Ankyrin_rpt-contain_sf"/>
</dbReference>
<dbReference type="EnsemblMetazoa" id="HelroT182236">
    <property type="protein sequence ID" value="HelroP182236"/>
    <property type="gene ID" value="HelroG182236"/>
</dbReference>
<dbReference type="HOGENOM" id="CLU_1416584_0_0_1"/>
<dbReference type="OrthoDB" id="70519at2759"/>
<dbReference type="GO" id="GO:0045944">
    <property type="term" value="P:positive regulation of transcription by RNA polymerase II"/>
    <property type="evidence" value="ECO:0000318"/>
    <property type="project" value="GO_Central"/>
</dbReference>
<feature type="region of interest" description="Disordered" evidence="4">
    <location>
        <begin position="1"/>
        <end position="29"/>
    </location>
</feature>
<name>T1FHZ1_HELRO</name>
<dbReference type="Gene3D" id="1.25.40.20">
    <property type="entry name" value="Ankyrin repeat-containing domain"/>
    <property type="match status" value="1"/>
</dbReference>
<dbReference type="EMBL" id="KB097722">
    <property type="protein sequence ID" value="ESN91081.1"/>
    <property type="molecule type" value="Genomic_DNA"/>
</dbReference>
<dbReference type="Proteomes" id="UP000015101">
    <property type="component" value="Unassembled WGS sequence"/>
</dbReference>
<feature type="repeat" description="ANK" evidence="3">
    <location>
        <begin position="164"/>
        <end position="192"/>
    </location>
</feature>
<dbReference type="PROSITE" id="PS50088">
    <property type="entry name" value="ANK_REPEAT"/>
    <property type="match status" value="3"/>
</dbReference>
<accession>T1FHZ1</accession>
<evidence type="ECO:0000313" key="7">
    <source>
        <dbReference type="Proteomes" id="UP000015101"/>
    </source>
</evidence>
<keyword evidence="1" id="KW-0677">Repeat</keyword>
<dbReference type="InParanoid" id="T1FHZ1"/>
<keyword evidence="7" id="KW-1185">Reference proteome</keyword>
<dbReference type="KEGG" id="hro:HELRODRAFT_182236"/>
<organism evidence="6 7">
    <name type="scientific">Helobdella robusta</name>
    <name type="common">Californian leech</name>
    <dbReference type="NCBI Taxonomy" id="6412"/>
    <lineage>
        <taxon>Eukaryota</taxon>
        <taxon>Metazoa</taxon>
        <taxon>Spiralia</taxon>
        <taxon>Lophotrochozoa</taxon>
        <taxon>Annelida</taxon>
        <taxon>Clitellata</taxon>
        <taxon>Hirudinea</taxon>
        <taxon>Rhynchobdellida</taxon>
        <taxon>Glossiphoniidae</taxon>
        <taxon>Helobdella</taxon>
    </lineage>
</organism>
<evidence type="ECO:0000313" key="5">
    <source>
        <dbReference type="EMBL" id="ESN91081.1"/>
    </source>
</evidence>
<protein>
    <submittedName>
        <fullName evidence="5 6">Uncharacterized protein</fullName>
    </submittedName>
</protein>
<dbReference type="InterPro" id="IPR002110">
    <property type="entry name" value="Ankyrin_rpt"/>
</dbReference>
<dbReference type="PROSITE" id="PS50297">
    <property type="entry name" value="ANK_REP_REGION"/>
    <property type="match status" value="3"/>
</dbReference>
<dbReference type="Pfam" id="PF12796">
    <property type="entry name" value="Ank_2"/>
    <property type="match status" value="1"/>
</dbReference>
<evidence type="ECO:0000313" key="6">
    <source>
        <dbReference type="EnsemblMetazoa" id="HelroP182236"/>
    </source>
</evidence>
<evidence type="ECO:0000256" key="4">
    <source>
        <dbReference type="SAM" id="MobiDB-lite"/>
    </source>
</evidence>
<feature type="repeat" description="ANK" evidence="3">
    <location>
        <begin position="131"/>
        <end position="163"/>
    </location>
</feature>
<gene>
    <name evidence="6" type="primary">20208440</name>
    <name evidence="5" type="ORF">HELRODRAFT_182236</name>
</gene>
<evidence type="ECO:0000256" key="3">
    <source>
        <dbReference type="PROSITE-ProRule" id="PRU00023"/>
    </source>
</evidence>
<dbReference type="GeneID" id="20208440"/>
<dbReference type="GO" id="GO:0005634">
    <property type="term" value="C:nucleus"/>
    <property type="evidence" value="ECO:0000318"/>
    <property type="project" value="GO_Central"/>
</dbReference>
<reference evidence="5 7" key="2">
    <citation type="journal article" date="2013" name="Nature">
        <title>Insights into bilaterian evolution from three spiralian genomes.</title>
        <authorList>
            <person name="Simakov O."/>
            <person name="Marletaz F."/>
            <person name="Cho S.J."/>
            <person name="Edsinger-Gonzales E."/>
            <person name="Havlak P."/>
            <person name="Hellsten U."/>
            <person name="Kuo D.H."/>
            <person name="Larsson T."/>
            <person name="Lv J."/>
            <person name="Arendt D."/>
            <person name="Savage R."/>
            <person name="Osoegawa K."/>
            <person name="de Jong P."/>
            <person name="Grimwood J."/>
            <person name="Chapman J.A."/>
            <person name="Shapiro H."/>
            <person name="Aerts A."/>
            <person name="Otillar R.P."/>
            <person name="Terry A.Y."/>
            <person name="Boore J.L."/>
            <person name="Grigoriev I.V."/>
            <person name="Lindberg D.R."/>
            <person name="Seaver E.C."/>
            <person name="Weisblat D.A."/>
            <person name="Putnam N.H."/>
            <person name="Rokhsar D.S."/>
        </authorList>
    </citation>
    <scope>NUCLEOTIDE SEQUENCE</scope>
</reference>
<reference evidence="6" key="3">
    <citation type="submission" date="2015-06" db="UniProtKB">
        <authorList>
            <consortium name="EnsemblMetazoa"/>
        </authorList>
    </citation>
    <scope>IDENTIFICATION</scope>
</reference>
<evidence type="ECO:0000256" key="2">
    <source>
        <dbReference type="ARBA" id="ARBA00023043"/>
    </source>
</evidence>
<dbReference type="PRINTS" id="PR01415">
    <property type="entry name" value="ANKYRIN"/>
</dbReference>
<dbReference type="eggNOG" id="KOG4177">
    <property type="taxonomic scope" value="Eukaryota"/>
</dbReference>
<reference evidence="7" key="1">
    <citation type="submission" date="2012-12" db="EMBL/GenBank/DDBJ databases">
        <authorList>
            <person name="Hellsten U."/>
            <person name="Grimwood J."/>
            <person name="Chapman J.A."/>
            <person name="Shapiro H."/>
            <person name="Aerts A."/>
            <person name="Otillar R.P."/>
            <person name="Terry A.Y."/>
            <person name="Boore J.L."/>
            <person name="Simakov O."/>
            <person name="Marletaz F."/>
            <person name="Cho S.-J."/>
            <person name="Edsinger-Gonzales E."/>
            <person name="Havlak P."/>
            <person name="Kuo D.-H."/>
            <person name="Larsson T."/>
            <person name="Lv J."/>
            <person name="Arendt D."/>
            <person name="Savage R."/>
            <person name="Osoegawa K."/>
            <person name="de Jong P."/>
            <person name="Lindberg D.R."/>
            <person name="Seaver E.C."/>
            <person name="Weisblat D.A."/>
            <person name="Putnam N.H."/>
            <person name="Grigoriev I.V."/>
            <person name="Rokhsar D.S."/>
        </authorList>
    </citation>
    <scope>NUCLEOTIDE SEQUENCE</scope>
</reference>
<dbReference type="AlphaFoldDB" id="T1FHZ1"/>
<feature type="compositionally biased region" description="Low complexity" evidence="4">
    <location>
        <begin position="9"/>
        <end position="24"/>
    </location>
</feature>
<dbReference type="SMART" id="SM00248">
    <property type="entry name" value="ANK"/>
    <property type="match status" value="3"/>
</dbReference>
<dbReference type="PANTHER" id="PTHR24198:SF165">
    <property type="entry name" value="ANKYRIN REPEAT-CONTAINING PROTEIN-RELATED"/>
    <property type="match status" value="1"/>
</dbReference>
<dbReference type="STRING" id="6412.T1FHZ1"/>
<dbReference type="PANTHER" id="PTHR24198">
    <property type="entry name" value="ANKYRIN REPEAT AND PROTEIN KINASE DOMAIN-CONTAINING PROTEIN"/>
    <property type="match status" value="1"/>
</dbReference>
<sequence>MKSTNKSFSPNFHNRSNNGNSSSRLDSRYSRMKSTSLVADVILANINRLRSGRRRHKWRGHRKTEEDSRTIDMSSVMKQNNPEENLGASLIQEVDEEGYTALHYAARYNQIDVMKLLVENGADVNVKQKQDEVCPLHLACRYNGYDAVKFLLEQQAELNSKDVKGRSPLHYATRKGHAQVIKKFQDLILVLL</sequence>
<dbReference type="CTD" id="20208440"/>
<dbReference type="GO" id="GO:0000976">
    <property type="term" value="F:transcription cis-regulatory region binding"/>
    <property type="evidence" value="ECO:0000318"/>
    <property type="project" value="GO_Central"/>
</dbReference>